<dbReference type="AlphaFoldDB" id="B3QUZ8"/>
<dbReference type="InterPro" id="IPR003749">
    <property type="entry name" value="ThiS/MoaD-like"/>
</dbReference>
<dbReference type="PANTHER" id="PTHR34472:SF1">
    <property type="entry name" value="SULFUR CARRIER PROTEIN THIS"/>
    <property type="match status" value="1"/>
</dbReference>
<dbReference type="NCBIfam" id="TIGR01683">
    <property type="entry name" value="thiS"/>
    <property type="match status" value="1"/>
</dbReference>
<organism evidence="1 2">
    <name type="scientific">Chloroherpeton thalassium (strain ATCC 35110 / GB-78)</name>
    <dbReference type="NCBI Taxonomy" id="517418"/>
    <lineage>
        <taxon>Bacteria</taxon>
        <taxon>Pseudomonadati</taxon>
        <taxon>Chlorobiota</taxon>
        <taxon>Chlorobiia</taxon>
        <taxon>Chlorobiales</taxon>
        <taxon>Chloroherpetonaceae</taxon>
        <taxon>Chloroherpeton</taxon>
    </lineage>
</organism>
<dbReference type="Pfam" id="PF02597">
    <property type="entry name" value="ThiS"/>
    <property type="match status" value="1"/>
</dbReference>
<dbReference type="Gene3D" id="3.10.20.30">
    <property type="match status" value="1"/>
</dbReference>
<dbReference type="InterPro" id="IPR012675">
    <property type="entry name" value="Beta-grasp_dom_sf"/>
</dbReference>
<dbReference type="Proteomes" id="UP000001208">
    <property type="component" value="Chromosome"/>
</dbReference>
<proteinExistence type="predicted"/>
<evidence type="ECO:0000313" key="1">
    <source>
        <dbReference type="EMBL" id="ACF14499.1"/>
    </source>
</evidence>
<dbReference type="PANTHER" id="PTHR34472">
    <property type="entry name" value="SULFUR CARRIER PROTEIN THIS"/>
    <property type="match status" value="1"/>
</dbReference>
<dbReference type="KEGG" id="cts:Ctha_2047"/>
<dbReference type="RefSeq" id="WP_012500582.1">
    <property type="nucleotide sequence ID" value="NC_011026.1"/>
</dbReference>
<gene>
    <name evidence="1" type="ordered locus">Ctha_2047</name>
</gene>
<dbReference type="HOGENOM" id="CLU_174611_2_2_10"/>
<accession>B3QUZ8</accession>
<dbReference type="EMBL" id="CP001100">
    <property type="protein sequence ID" value="ACF14499.1"/>
    <property type="molecule type" value="Genomic_DNA"/>
</dbReference>
<dbReference type="SUPFAM" id="SSF54285">
    <property type="entry name" value="MoaD/ThiS"/>
    <property type="match status" value="1"/>
</dbReference>
<evidence type="ECO:0000313" key="2">
    <source>
        <dbReference type="Proteomes" id="UP000001208"/>
    </source>
</evidence>
<name>B3QUZ8_CHLT3</name>
<dbReference type="InterPro" id="IPR016155">
    <property type="entry name" value="Mopterin_synth/thiamin_S_b"/>
</dbReference>
<dbReference type="InterPro" id="IPR010035">
    <property type="entry name" value="Thi_S"/>
</dbReference>
<dbReference type="STRING" id="517418.Ctha_2047"/>
<dbReference type="CDD" id="cd00565">
    <property type="entry name" value="Ubl_ThiS"/>
    <property type="match status" value="1"/>
</dbReference>
<keyword evidence="2" id="KW-1185">Reference proteome</keyword>
<dbReference type="OrthoDB" id="1525151at2"/>
<sequence length="69" mass="7430">MNVIRINGKSEPFTTPCSLEAVLLRHGISKEKKGVAVAYNGSVAQKSEWAKIEVKPGDQIEIIHAVQGG</sequence>
<reference evidence="1 2" key="1">
    <citation type="submission" date="2008-06" db="EMBL/GenBank/DDBJ databases">
        <title>Complete sequence of Chloroherpeton thalassium ATCC 35110.</title>
        <authorList>
            <consortium name="US DOE Joint Genome Institute"/>
            <person name="Lucas S."/>
            <person name="Copeland A."/>
            <person name="Lapidus A."/>
            <person name="Glavina del Rio T."/>
            <person name="Dalin E."/>
            <person name="Tice H."/>
            <person name="Bruce D."/>
            <person name="Goodwin L."/>
            <person name="Pitluck S."/>
            <person name="Schmutz J."/>
            <person name="Larimer F."/>
            <person name="Land M."/>
            <person name="Hauser L."/>
            <person name="Kyrpides N."/>
            <person name="Mikhailova N."/>
            <person name="Liu Z."/>
            <person name="Li T."/>
            <person name="Zhao F."/>
            <person name="Overmann J."/>
            <person name="Bryant D.A."/>
            <person name="Richardson P."/>
        </authorList>
    </citation>
    <scope>NUCLEOTIDE SEQUENCE [LARGE SCALE GENOMIC DNA]</scope>
    <source>
        <strain evidence="2">ATCC 35110 / GB-78</strain>
    </source>
</reference>
<dbReference type="eggNOG" id="COG2104">
    <property type="taxonomic scope" value="Bacteria"/>
</dbReference>
<protein>
    <submittedName>
        <fullName evidence="1">Thiamine biosynthesis protein ThiS</fullName>
    </submittedName>
</protein>